<accession>A0A975U0H9</accession>
<sequence length="277" mass="29920">MRAALFCLFGVIQTATAAGAAAAGGPAVQASYAAYWSGFSIATMDASLELGAEAYRVEATMRTAGLLAMFVRGEQVTLAEGRIEPAKTPLALRPQRFLMEGRWRDRLRRVALAWAGERPEVLALLPANQEEREPVPPELQHGTVDTLTALAALVRLVALENRCDGAAQVFDGRRRSDFTAVTEGMETLEAHRWSGFAGPALRCRFEGRQIAGFWKEQDRAEAAKPRGGTAWFASPGPGLPVIPVRIEADSAWGTVSVHMTRAGPGVLDLPAQRTERP</sequence>
<dbReference type="AlphaFoldDB" id="A0A975U0H9"/>
<organism evidence="2 3">
    <name type="scientific">Elioraea tepida</name>
    <dbReference type="NCBI Taxonomy" id="2843330"/>
    <lineage>
        <taxon>Bacteria</taxon>
        <taxon>Pseudomonadati</taxon>
        <taxon>Pseudomonadota</taxon>
        <taxon>Alphaproteobacteria</taxon>
        <taxon>Acetobacterales</taxon>
        <taxon>Elioraeaceae</taxon>
        <taxon>Elioraea</taxon>
    </lineage>
</organism>
<protein>
    <submittedName>
        <fullName evidence="2">DUF3108 domain-containing protein</fullName>
    </submittedName>
</protein>
<feature type="signal peptide" evidence="1">
    <location>
        <begin position="1"/>
        <end position="17"/>
    </location>
</feature>
<evidence type="ECO:0000313" key="2">
    <source>
        <dbReference type="EMBL" id="QXM24065.1"/>
    </source>
</evidence>
<proteinExistence type="predicted"/>
<keyword evidence="3" id="KW-1185">Reference proteome</keyword>
<gene>
    <name evidence="2" type="ORF">KO353_12370</name>
</gene>
<dbReference type="Pfam" id="PF11306">
    <property type="entry name" value="DUF3108"/>
    <property type="match status" value="1"/>
</dbReference>
<dbReference type="InterPro" id="IPR021457">
    <property type="entry name" value="DUF3108"/>
</dbReference>
<keyword evidence="1" id="KW-0732">Signal</keyword>
<reference evidence="2" key="1">
    <citation type="submission" date="2021-06" db="EMBL/GenBank/DDBJ databases">
        <title>Elioraea tepida, sp. nov., a moderately thermophilic aerobic anoxygenic phototrophic bacterium isolated from an alkaline siliceous hot spring mat community in Yellowstone National Park, WY, USA.</title>
        <authorList>
            <person name="Saini M.K."/>
            <person name="Yoshida S."/>
            <person name="Sebastian A."/>
            <person name="Hirose S."/>
            <person name="Hara E."/>
            <person name="Tamaki H."/>
            <person name="Soulier N.T."/>
            <person name="Albert I."/>
            <person name="Hanada S."/>
            <person name="Bryant D.A."/>
            <person name="Tank M."/>
        </authorList>
    </citation>
    <scope>NUCLEOTIDE SEQUENCE</scope>
    <source>
        <strain evidence="2">MS-P2</strain>
    </source>
</reference>
<name>A0A975U0H9_9PROT</name>
<dbReference type="EMBL" id="CP076448">
    <property type="protein sequence ID" value="QXM24065.1"/>
    <property type="molecule type" value="Genomic_DNA"/>
</dbReference>
<dbReference type="Proteomes" id="UP000694001">
    <property type="component" value="Chromosome"/>
</dbReference>
<feature type="chain" id="PRO_5037723092" evidence="1">
    <location>
        <begin position="18"/>
        <end position="277"/>
    </location>
</feature>
<evidence type="ECO:0000313" key="3">
    <source>
        <dbReference type="Proteomes" id="UP000694001"/>
    </source>
</evidence>
<dbReference type="KEGG" id="elio:KO353_12370"/>
<dbReference type="RefSeq" id="WP_218285025.1">
    <property type="nucleotide sequence ID" value="NZ_CP076448.1"/>
</dbReference>
<evidence type="ECO:0000256" key="1">
    <source>
        <dbReference type="SAM" id="SignalP"/>
    </source>
</evidence>